<reference evidence="1" key="2">
    <citation type="journal article" date="2015" name="Data Brief">
        <title>Shoot transcriptome of the giant reed, Arundo donax.</title>
        <authorList>
            <person name="Barrero R.A."/>
            <person name="Guerrero F.D."/>
            <person name="Moolhuijzen P."/>
            <person name="Goolsby J.A."/>
            <person name="Tidwell J."/>
            <person name="Bellgard S.E."/>
            <person name="Bellgard M.I."/>
        </authorList>
    </citation>
    <scope>NUCLEOTIDE SEQUENCE</scope>
    <source>
        <tissue evidence="1">Shoot tissue taken approximately 20 cm above the soil surface</tissue>
    </source>
</reference>
<accession>A0A0A9GAT3</accession>
<protein>
    <submittedName>
        <fullName evidence="1">Serine/threonine-protein phosphatase 5</fullName>
    </submittedName>
</protein>
<sequence>MYHCSTRTTAFLLTSLDVCTMQQMLASLARDELGADKLITIKFDKQDCYLLSLEHREEVICIRHGLDIRVWLQDASDVKHVNQIPRK</sequence>
<proteinExistence type="predicted"/>
<reference evidence="1" key="1">
    <citation type="submission" date="2014-09" db="EMBL/GenBank/DDBJ databases">
        <authorList>
            <person name="Magalhaes I.L.F."/>
            <person name="Oliveira U."/>
            <person name="Santos F.R."/>
            <person name="Vidigal T.H.D.A."/>
            <person name="Brescovit A.D."/>
            <person name="Santos A.J."/>
        </authorList>
    </citation>
    <scope>NUCLEOTIDE SEQUENCE</scope>
    <source>
        <tissue evidence="1">Shoot tissue taken approximately 20 cm above the soil surface</tissue>
    </source>
</reference>
<evidence type="ECO:0000313" key="1">
    <source>
        <dbReference type="EMBL" id="JAE21582.1"/>
    </source>
</evidence>
<organism evidence="1">
    <name type="scientific">Arundo donax</name>
    <name type="common">Giant reed</name>
    <name type="synonym">Donax arundinaceus</name>
    <dbReference type="NCBI Taxonomy" id="35708"/>
    <lineage>
        <taxon>Eukaryota</taxon>
        <taxon>Viridiplantae</taxon>
        <taxon>Streptophyta</taxon>
        <taxon>Embryophyta</taxon>
        <taxon>Tracheophyta</taxon>
        <taxon>Spermatophyta</taxon>
        <taxon>Magnoliopsida</taxon>
        <taxon>Liliopsida</taxon>
        <taxon>Poales</taxon>
        <taxon>Poaceae</taxon>
        <taxon>PACMAD clade</taxon>
        <taxon>Arundinoideae</taxon>
        <taxon>Arundineae</taxon>
        <taxon>Arundo</taxon>
    </lineage>
</organism>
<dbReference type="AlphaFoldDB" id="A0A0A9GAT3"/>
<dbReference type="EMBL" id="GBRH01176314">
    <property type="protein sequence ID" value="JAE21582.1"/>
    <property type="molecule type" value="Transcribed_RNA"/>
</dbReference>
<name>A0A0A9GAT3_ARUDO</name>